<dbReference type="AlphaFoldDB" id="A0A6G1JDD7"/>
<dbReference type="EMBL" id="MU005574">
    <property type="protein sequence ID" value="KAF2688240.1"/>
    <property type="molecule type" value="Genomic_DNA"/>
</dbReference>
<dbReference type="Proteomes" id="UP000799291">
    <property type="component" value="Unassembled WGS sequence"/>
</dbReference>
<evidence type="ECO:0000256" key="1">
    <source>
        <dbReference type="ARBA" id="ARBA00023125"/>
    </source>
</evidence>
<keyword evidence="4" id="KW-1185">Reference proteome</keyword>
<gene>
    <name evidence="3" type="ORF">K458DRAFT_467857</name>
</gene>
<feature type="domain" description="HTH CENPB-type" evidence="2">
    <location>
        <begin position="60"/>
        <end position="94"/>
    </location>
</feature>
<evidence type="ECO:0000313" key="3">
    <source>
        <dbReference type="EMBL" id="KAF2688240.1"/>
    </source>
</evidence>
<accession>A0A6G1JDD7</accession>
<sequence>MAAIDAALAAIDSLKRGEKVNYTYIAVEYSVARLTLLKRHRGVQRSNAERIIKCRNLNISQELALIEYIKALYKRRLPPTRQIVRNFALEIAKKEVGKC</sequence>
<proteinExistence type="predicted"/>
<dbReference type="GO" id="GO:0003677">
    <property type="term" value="F:DNA binding"/>
    <property type="evidence" value="ECO:0007669"/>
    <property type="project" value="UniProtKB-KW"/>
</dbReference>
<evidence type="ECO:0000313" key="4">
    <source>
        <dbReference type="Proteomes" id="UP000799291"/>
    </source>
</evidence>
<dbReference type="OrthoDB" id="3942738at2759"/>
<evidence type="ECO:0000259" key="2">
    <source>
        <dbReference type="Pfam" id="PF03221"/>
    </source>
</evidence>
<keyword evidence="1" id="KW-0238">DNA-binding</keyword>
<protein>
    <recommendedName>
        <fullName evidence="2">HTH CENPB-type domain-containing protein</fullName>
    </recommendedName>
</protein>
<reference evidence="3" key="1">
    <citation type="journal article" date="2020" name="Stud. Mycol.">
        <title>101 Dothideomycetes genomes: a test case for predicting lifestyles and emergence of pathogens.</title>
        <authorList>
            <person name="Haridas S."/>
            <person name="Albert R."/>
            <person name="Binder M."/>
            <person name="Bloem J."/>
            <person name="Labutti K."/>
            <person name="Salamov A."/>
            <person name="Andreopoulos B."/>
            <person name="Baker S."/>
            <person name="Barry K."/>
            <person name="Bills G."/>
            <person name="Bluhm B."/>
            <person name="Cannon C."/>
            <person name="Castanera R."/>
            <person name="Culley D."/>
            <person name="Daum C."/>
            <person name="Ezra D."/>
            <person name="Gonzalez J."/>
            <person name="Henrissat B."/>
            <person name="Kuo A."/>
            <person name="Liang C."/>
            <person name="Lipzen A."/>
            <person name="Lutzoni F."/>
            <person name="Magnuson J."/>
            <person name="Mondo S."/>
            <person name="Nolan M."/>
            <person name="Ohm R."/>
            <person name="Pangilinan J."/>
            <person name="Park H.-J."/>
            <person name="Ramirez L."/>
            <person name="Alfaro M."/>
            <person name="Sun H."/>
            <person name="Tritt A."/>
            <person name="Yoshinaga Y."/>
            <person name="Zwiers L.-H."/>
            <person name="Turgeon B."/>
            <person name="Goodwin S."/>
            <person name="Spatafora J."/>
            <person name="Crous P."/>
            <person name="Grigoriev I."/>
        </authorList>
    </citation>
    <scope>NUCLEOTIDE SEQUENCE</scope>
    <source>
        <strain evidence="3">CBS 122367</strain>
    </source>
</reference>
<dbReference type="InterPro" id="IPR006600">
    <property type="entry name" value="HTH_CenpB_DNA-bd_dom"/>
</dbReference>
<name>A0A6G1JDD7_9PLEO</name>
<organism evidence="3 4">
    <name type="scientific">Lentithecium fluviatile CBS 122367</name>
    <dbReference type="NCBI Taxonomy" id="1168545"/>
    <lineage>
        <taxon>Eukaryota</taxon>
        <taxon>Fungi</taxon>
        <taxon>Dikarya</taxon>
        <taxon>Ascomycota</taxon>
        <taxon>Pezizomycotina</taxon>
        <taxon>Dothideomycetes</taxon>
        <taxon>Pleosporomycetidae</taxon>
        <taxon>Pleosporales</taxon>
        <taxon>Massarineae</taxon>
        <taxon>Lentitheciaceae</taxon>
        <taxon>Lentithecium</taxon>
    </lineage>
</organism>
<dbReference type="Pfam" id="PF03221">
    <property type="entry name" value="HTH_Tnp_Tc5"/>
    <property type="match status" value="1"/>
</dbReference>